<sequence>MTTLFRKLRSDEMARLGVDEYARVEKHPVTVLLHNIRSMYNVGSVFRTADAAGIAKVIITGYTATPPRKEIDKTALGAQESVPWEYFSHPKEILEKLKNQGVTICGLEITENSMRYTDICKQDFPLCLILGNEVDGIDSDVLQFCDHVLEIPQYGTKHSLNVSVAAGIALYEMVRIFRQETIVSGIHGNF</sequence>
<dbReference type="InterPro" id="IPR004441">
    <property type="entry name" value="rRNA_MeTrfase_TrmH"/>
</dbReference>
<dbReference type="Proteomes" id="UP000246278">
    <property type="component" value="Unassembled WGS sequence"/>
</dbReference>
<evidence type="ECO:0000313" key="5">
    <source>
        <dbReference type="Proteomes" id="UP000246278"/>
    </source>
</evidence>
<proteinExistence type="predicted"/>
<gene>
    <name evidence="4" type="ORF">CR164_02110</name>
</gene>
<dbReference type="Gene3D" id="3.40.1280.10">
    <property type="match status" value="1"/>
</dbReference>
<dbReference type="InterPro" id="IPR029026">
    <property type="entry name" value="tRNA_m1G_MTases_N"/>
</dbReference>
<dbReference type="InterPro" id="IPR001537">
    <property type="entry name" value="SpoU_MeTrfase"/>
</dbReference>
<dbReference type="GO" id="GO:0005829">
    <property type="term" value="C:cytosol"/>
    <property type="evidence" value="ECO:0007669"/>
    <property type="project" value="TreeGrafter"/>
</dbReference>
<keyword evidence="1 4" id="KW-0489">Methyltransferase</keyword>
<dbReference type="SUPFAM" id="SSF75217">
    <property type="entry name" value="alpha/beta knot"/>
    <property type="match status" value="1"/>
</dbReference>
<reference evidence="5" key="1">
    <citation type="submission" date="2017-10" db="EMBL/GenBank/DDBJ databases">
        <authorList>
            <person name="Gaisin V.A."/>
            <person name="Rysina M.S."/>
            <person name="Grouzdev D.S."/>
        </authorList>
    </citation>
    <scope>NUCLEOTIDE SEQUENCE [LARGE SCALE GENOMIC DNA]</scope>
    <source>
        <strain evidence="5">V1</strain>
    </source>
</reference>
<dbReference type="OrthoDB" id="9795352at2"/>
<keyword evidence="2 4" id="KW-0808">Transferase</keyword>
<evidence type="ECO:0000256" key="2">
    <source>
        <dbReference type="ARBA" id="ARBA00022679"/>
    </source>
</evidence>
<comment type="caution">
    <text evidence="4">The sequence shown here is derived from an EMBL/GenBank/DDBJ whole genome shotgun (WGS) entry which is preliminary data.</text>
</comment>
<dbReference type="EMBL" id="PDNZ01000001">
    <property type="protein sequence ID" value="PWW83368.1"/>
    <property type="molecule type" value="Genomic_DNA"/>
</dbReference>
<evidence type="ECO:0000256" key="1">
    <source>
        <dbReference type="ARBA" id="ARBA00022603"/>
    </source>
</evidence>
<dbReference type="RefSeq" id="WP_110022248.1">
    <property type="nucleotide sequence ID" value="NZ_PDNZ01000001.1"/>
</dbReference>
<dbReference type="GO" id="GO:0032259">
    <property type="term" value="P:methylation"/>
    <property type="evidence" value="ECO:0007669"/>
    <property type="project" value="UniProtKB-KW"/>
</dbReference>
<feature type="domain" description="tRNA/rRNA methyltransferase SpoU type" evidence="3">
    <location>
        <begin position="29"/>
        <end position="171"/>
    </location>
</feature>
<dbReference type="PANTHER" id="PTHR46429">
    <property type="entry name" value="23S RRNA (GUANOSINE-2'-O-)-METHYLTRANSFERASE RLMB"/>
    <property type="match status" value="1"/>
</dbReference>
<dbReference type="GO" id="GO:0006396">
    <property type="term" value="P:RNA processing"/>
    <property type="evidence" value="ECO:0007669"/>
    <property type="project" value="InterPro"/>
</dbReference>
<dbReference type="AlphaFoldDB" id="A0A317TA20"/>
<dbReference type="GO" id="GO:0008173">
    <property type="term" value="F:RNA methyltransferase activity"/>
    <property type="evidence" value="ECO:0007669"/>
    <property type="project" value="InterPro"/>
</dbReference>
<dbReference type="GO" id="GO:0003723">
    <property type="term" value="F:RNA binding"/>
    <property type="evidence" value="ECO:0007669"/>
    <property type="project" value="InterPro"/>
</dbReference>
<organism evidence="4 5">
    <name type="scientific">Prosthecochloris marina</name>
    <dbReference type="NCBI Taxonomy" id="2017681"/>
    <lineage>
        <taxon>Bacteria</taxon>
        <taxon>Pseudomonadati</taxon>
        <taxon>Chlorobiota</taxon>
        <taxon>Chlorobiia</taxon>
        <taxon>Chlorobiales</taxon>
        <taxon>Chlorobiaceae</taxon>
        <taxon>Prosthecochloris</taxon>
    </lineage>
</organism>
<dbReference type="CDD" id="cd18097">
    <property type="entry name" value="SpoU-like"/>
    <property type="match status" value="1"/>
</dbReference>
<dbReference type="PANTHER" id="PTHR46429:SF1">
    <property type="entry name" value="23S RRNA (GUANOSINE-2'-O-)-METHYLTRANSFERASE RLMB"/>
    <property type="match status" value="1"/>
</dbReference>
<evidence type="ECO:0000313" key="4">
    <source>
        <dbReference type="EMBL" id="PWW83368.1"/>
    </source>
</evidence>
<keyword evidence="5" id="KW-1185">Reference proteome</keyword>
<evidence type="ECO:0000259" key="3">
    <source>
        <dbReference type="Pfam" id="PF00588"/>
    </source>
</evidence>
<accession>A0A317TA20</accession>
<dbReference type="InterPro" id="IPR029028">
    <property type="entry name" value="Alpha/beta_knot_MTases"/>
</dbReference>
<dbReference type="Pfam" id="PF00588">
    <property type="entry name" value="SpoU_methylase"/>
    <property type="match status" value="1"/>
</dbReference>
<name>A0A317TA20_9CHLB</name>
<protein>
    <submittedName>
        <fullName evidence="4">RNA methyltransferase</fullName>
    </submittedName>
</protein>